<keyword evidence="2" id="KW-1133">Transmembrane helix</keyword>
<feature type="transmembrane region" description="Helical" evidence="2">
    <location>
        <begin position="199"/>
        <end position="222"/>
    </location>
</feature>
<keyword evidence="2" id="KW-0812">Transmembrane</keyword>
<reference evidence="3 4" key="1">
    <citation type="submission" date="2023-07" db="EMBL/GenBank/DDBJ databases">
        <title>Genomic Encyclopedia of Type Strains, Phase IV (KMG-IV): sequencing the most valuable type-strain genomes for metagenomic binning, comparative biology and taxonomic classification.</title>
        <authorList>
            <person name="Goeker M."/>
        </authorList>
    </citation>
    <scope>NUCLEOTIDE SEQUENCE [LARGE SCALE GENOMIC DNA]</scope>
    <source>
        <strain evidence="3 4">DSM 17740</strain>
    </source>
</reference>
<protein>
    <recommendedName>
        <fullName evidence="5">MFS transporter</fullName>
    </recommendedName>
</protein>
<evidence type="ECO:0008006" key="5">
    <source>
        <dbReference type="Google" id="ProtNLM"/>
    </source>
</evidence>
<feature type="transmembrane region" description="Helical" evidence="2">
    <location>
        <begin position="133"/>
        <end position="158"/>
    </location>
</feature>
<accession>A0ABU0CPY2</accession>
<dbReference type="EMBL" id="JAUSUQ010000003">
    <property type="protein sequence ID" value="MDQ0338473.1"/>
    <property type="molecule type" value="Genomic_DNA"/>
</dbReference>
<comment type="subcellular location">
    <subcellularLocation>
        <location evidence="1">Cell membrane</location>
        <topology evidence="1">Multi-pass membrane protein</topology>
    </subcellularLocation>
</comment>
<feature type="transmembrane region" description="Helical" evidence="2">
    <location>
        <begin position="170"/>
        <end position="193"/>
    </location>
</feature>
<dbReference type="Pfam" id="PF07690">
    <property type="entry name" value="MFS_1"/>
    <property type="match status" value="1"/>
</dbReference>
<dbReference type="Gene3D" id="1.20.1250.20">
    <property type="entry name" value="MFS general substrate transporter like domains"/>
    <property type="match status" value="1"/>
</dbReference>
<sequence>MPLVYYSVPKTKQEELTQYRNEKNEWGKWITSSVVKVIISGLLLSLLFQGMLASTLSLVIGSHYSETISLLGFTVGAAALAGIIQGIRWAWEPFLATKFGQYSDGKYGRLLLFVAFLTIAGFTFLLIPFAFAIYIWLAVVLTGQVSATILTTLSDALASDVAKQTDRNRVITCYTVFLDIGAAFGPLISYMIMSLHHGIIMTYMTGAVIIFSLALLWSVEYLRGRWRPSIKKKISNPV</sequence>
<keyword evidence="4" id="KW-1185">Reference proteome</keyword>
<name>A0ABU0CPY2_9BACI</name>
<evidence type="ECO:0000256" key="1">
    <source>
        <dbReference type="ARBA" id="ARBA00004651"/>
    </source>
</evidence>
<evidence type="ECO:0000313" key="4">
    <source>
        <dbReference type="Proteomes" id="UP001232445"/>
    </source>
</evidence>
<organism evidence="3 4">
    <name type="scientific">Caldalkalibacillus uzonensis</name>
    <dbReference type="NCBI Taxonomy" id="353224"/>
    <lineage>
        <taxon>Bacteria</taxon>
        <taxon>Bacillati</taxon>
        <taxon>Bacillota</taxon>
        <taxon>Bacilli</taxon>
        <taxon>Bacillales</taxon>
        <taxon>Bacillaceae</taxon>
        <taxon>Caldalkalibacillus</taxon>
    </lineage>
</organism>
<evidence type="ECO:0000256" key="2">
    <source>
        <dbReference type="SAM" id="Phobius"/>
    </source>
</evidence>
<dbReference type="RefSeq" id="WP_307336830.1">
    <property type="nucleotide sequence ID" value="NZ_JAUSUQ010000003.1"/>
</dbReference>
<feature type="transmembrane region" description="Helical" evidence="2">
    <location>
        <begin position="68"/>
        <end position="90"/>
    </location>
</feature>
<dbReference type="SUPFAM" id="SSF103473">
    <property type="entry name" value="MFS general substrate transporter"/>
    <property type="match status" value="1"/>
</dbReference>
<feature type="transmembrane region" description="Helical" evidence="2">
    <location>
        <begin position="29"/>
        <end position="48"/>
    </location>
</feature>
<comment type="caution">
    <text evidence="3">The sequence shown here is derived from an EMBL/GenBank/DDBJ whole genome shotgun (WGS) entry which is preliminary data.</text>
</comment>
<gene>
    <name evidence="3" type="ORF">J2S00_001257</name>
</gene>
<dbReference type="InterPro" id="IPR036259">
    <property type="entry name" value="MFS_trans_sf"/>
</dbReference>
<proteinExistence type="predicted"/>
<dbReference type="Proteomes" id="UP001232445">
    <property type="component" value="Unassembled WGS sequence"/>
</dbReference>
<dbReference type="InterPro" id="IPR011701">
    <property type="entry name" value="MFS"/>
</dbReference>
<evidence type="ECO:0000313" key="3">
    <source>
        <dbReference type="EMBL" id="MDQ0338473.1"/>
    </source>
</evidence>
<keyword evidence="2" id="KW-0472">Membrane</keyword>
<feature type="transmembrane region" description="Helical" evidence="2">
    <location>
        <begin position="110"/>
        <end position="127"/>
    </location>
</feature>